<evidence type="ECO:0000313" key="2">
    <source>
        <dbReference type="Proteomes" id="UP000618943"/>
    </source>
</evidence>
<proteinExistence type="predicted"/>
<dbReference type="EMBL" id="JAEOAH010000037">
    <property type="protein sequence ID" value="MBK3496684.1"/>
    <property type="molecule type" value="Genomic_DNA"/>
</dbReference>
<keyword evidence="2" id="KW-1185">Reference proteome</keyword>
<name>A0ABS1HB96_9BACL</name>
<reference evidence="1 2" key="1">
    <citation type="submission" date="2020-12" db="EMBL/GenBank/DDBJ databases">
        <title>YIM B01967 draft genome.</title>
        <authorList>
            <person name="Yan X."/>
        </authorList>
    </citation>
    <scope>NUCLEOTIDE SEQUENCE [LARGE SCALE GENOMIC DNA]</scope>
    <source>
        <strain evidence="1 2">YIM B01967</strain>
    </source>
</reference>
<evidence type="ECO:0000313" key="1">
    <source>
        <dbReference type="EMBL" id="MBK3496684.1"/>
    </source>
</evidence>
<dbReference type="RefSeq" id="WP_200750078.1">
    <property type="nucleotide sequence ID" value="NZ_JAEOAH010000037.1"/>
</dbReference>
<comment type="caution">
    <text evidence="1">The sequence shown here is derived from an EMBL/GenBank/DDBJ whole genome shotgun (WGS) entry which is preliminary data.</text>
</comment>
<gene>
    <name evidence="1" type="ORF">JFL43_17815</name>
</gene>
<protein>
    <submittedName>
        <fullName evidence="1">Uncharacterized protein</fullName>
    </submittedName>
</protein>
<organism evidence="1 2">
    <name type="scientific">Viridibacillus soli</name>
    <dbReference type="NCBI Taxonomy" id="2798301"/>
    <lineage>
        <taxon>Bacteria</taxon>
        <taxon>Bacillati</taxon>
        <taxon>Bacillota</taxon>
        <taxon>Bacilli</taxon>
        <taxon>Bacillales</taxon>
        <taxon>Caryophanaceae</taxon>
        <taxon>Viridibacillus</taxon>
    </lineage>
</organism>
<sequence>MGIKVIKRMFVVISMFAFSLIVLVMPNNASAAELEISLEERSSIDPLFINDYRNVKKMLQLQKSGLVIKEFLII</sequence>
<accession>A0ABS1HB96</accession>
<dbReference type="Proteomes" id="UP000618943">
    <property type="component" value="Unassembled WGS sequence"/>
</dbReference>